<evidence type="ECO:0000313" key="3">
    <source>
        <dbReference type="Proteomes" id="UP001209540"/>
    </source>
</evidence>
<proteinExistence type="predicted"/>
<evidence type="ECO:0000313" key="2">
    <source>
        <dbReference type="EMBL" id="KAI9275626.1"/>
    </source>
</evidence>
<dbReference type="Pfam" id="PF10469">
    <property type="entry name" value="AKAP7_NLS"/>
    <property type="match status" value="1"/>
</dbReference>
<gene>
    <name evidence="2" type="ORF">BDA99DRAFT_192203</name>
</gene>
<dbReference type="InterPro" id="IPR036612">
    <property type="entry name" value="KH_dom_type_1_sf"/>
</dbReference>
<dbReference type="EMBL" id="JAIXMP010000003">
    <property type="protein sequence ID" value="KAI9275626.1"/>
    <property type="molecule type" value="Genomic_DNA"/>
</dbReference>
<accession>A0AAD5KMN4</accession>
<comment type="caution">
    <text evidence="2">The sequence shown here is derived from an EMBL/GenBank/DDBJ whole genome shotgun (WGS) entry which is preliminary data.</text>
</comment>
<dbReference type="AlphaFoldDB" id="A0AAD5KMN4"/>
<dbReference type="SUPFAM" id="SSF54791">
    <property type="entry name" value="Eukaryotic type KH-domain (KH-domain type I)"/>
    <property type="match status" value="1"/>
</dbReference>
<reference evidence="2" key="1">
    <citation type="journal article" date="2022" name="IScience">
        <title>Evolution of zygomycete secretomes and the origins of terrestrial fungal ecologies.</title>
        <authorList>
            <person name="Chang Y."/>
            <person name="Wang Y."/>
            <person name="Mondo S."/>
            <person name="Ahrendt S."/>
            <person name="Andreopoulos W."/>
            <person name="Barry K."/>
            <person name="Beard J."/>
            <person name="Benny G.L."/>
            <person name="Blankenship S."/>
            <person name="Bonito G."/>
            <person name="Cuomo C."/>
            <person name="Desiro A."/>
            <person name="Gervers K.A."/>
            <person name="Hundley H."/>
            <person name="Kuo A."/>
            <person name="LaButti K."/>
            <person name="Lang B.F."/>
            <person name="Lipzen A."/>
            <person name="O'Donnell K."/>
            <person name="Pangilinan J."/>
            <person name="Reynolds N."/>
            <person name="Sandor L."/>
            <person name="Smith M.E."/>
            <person name="Tsang A."/>
            <person name="Grigoriev I.V."/>
            <person name="Stajich J.E."/>
            <person name="Spatafora J.W."/>
        </authorList>
    </citation>
    <scope>NUCLEOTIDE SEQUENCE</scope>
    <source>
        <strain evidence="2">RSA 2281</strain>
    </source>
</reference>
<name>A0AAD5KMN4_9FUNG</name>
<dbReference type="Gene3D" id="3.90.1140.10">
    <property type="entry name" value="Cyclic phosphodiesterase"/>
    <property type="match status" value="1"/>
</dbReference>
<sequence>MGSSVGQEFNAKPIESRTMPIPLFIRDIELIKGTRSYNIRRIEKYSGTTLTFFKSHRLDPTYHLRIDGSVEQQYFALQALNAVIAETHPTRKYYILLKVTGFKLQEVHTRINHVLEMTTMGQAYQINHSDLHITVAFLNLETSEGLDCLRTTLETAANDLREAYHNDGIRYGHLDAIAKCNENYMSLKPRNGNDSLYWIRDVIWKRMKRNRIIPQNAIPPMLHMTIARKTRKNKMNAYNPYGVPLTQHFLDSLNVDVDFGPIRVSAITIDEVTRNLLQWYDKTIF</sequence>
<dbReference type="InterPro" id="IPR019510">
    <property type="entry name" value="AKAP7-like_phosphoesterase"/>
</dbReference>
<dbReference type="GO" id="GO:0003723">
    <property type="term" value="F:RNA binding"/>
    <property type="evidence" value="ECO:0007669"/>
    <property type="project" value="InterPro"/>
</dbReference>
<evidence type="ECO:0000259" key="1">
    <source>
        <dbReference type="Pfam" id="PF10469"/>
    </source>
</evidence>
<reference evidence="2" key="2">
    <citation type="submission" date="2023-02" db="EMBL/GenBank/DDBJ databases">
        <authorList>
            <consortium name="DOE Joint Genome Institute"/>
            <person name="Mondo S.J."/>
            <person name="Chang Y."/>
            <person name="Wang Y."/>
            <person name="Ahrendt S."/>
            <person name="Andreopoulos W."/>
            <person name="Barry K."/>
            <person name="Beard J."/>
            <person name="Benny G.L."/>
            <person name="Blankenship S."/>
            <person name="Bonito G."/>
            <person name="Cuomo C."/>
            <person name="Desiro A."/>
            <person name="Gervers K.A."/>
            <person name="Hundley H."/>
            <person name="Kuo A."/>
            <person name="LaButti K."/>
            <person name="Lang B.F."/>
            <person name="Lipzen A."/>
            <person name="O'Donnell K."/>
            <person name="Pangilinan J."/>
            <person name="Reynolds N."/>
            <person name="Sandor L."/>
            <person name="Smith M.W."/>
            <person name="Tsang A."/>
            <person name="Grigoriev I.V."/>
            <person name="Stajich J.E."/>
            <person name="Spatafora J.W."/>
        </authorList>
    </citation>
    <scope>NUCLEOTIDE SEQUENCE</scope>
    <source>
        <strain evidence="2">RSA 2281</strain>
    </source>
</reference>
<organism evidence="2 3">
    <name type="scientific">Phascolomyces articulosus</name>
    <dbReference type="NCBI Taxonomy" id="60185"/>
    <lineage>
        <taxon>Eukaryota</taxon>
        <taxon>Fungi</taxon>
        <taxon>Fungi incertae sedis</taxon>
        <taxon>Mucoromycota</taxon>
        <taxon>Mucoromycotina</taxon>
        <taxon>Mucoromycetes</taxon>
        <taxon>Mucorales</taxon>
        <taxon>Lichtheimiaceae</taxon>
        <taxon>Phascolomyces</taxon>
    </lineage>
</organism>
<keyword evidence="3" id="KW-1185">Reference proteome</keyword>
<dbReference type="Proteomes" id="UP001209540">
    <property type="component" value="Unassembled WGS sequence"/>
</dbReference>
<protein>
    <recommendedName>
        <fullName evidence="1">A-kinase anchor protein 7-like phosphoesterase domain-containing protein</fullName>
    </recommendedName>
</protein>
<dbReference type="CDD" id="cd00105">
    <property type="entry name" value="KH-I"/>
    <property type="match status" value="1"/>
</dbReference>
<feature type="domain" description="A-kinase anchor protein 7-like phosphoesterase" evidence="1">
    <location>
        <begin position="104"/>
        <end position="271"/>
    </location>
</feature>